<dbReference type="RefSeq" id="WP_080972754.1">
    <property type="nucleotide sequence ID" value="NZ_CVLT01000082.1"/>
</dbReference>
<feature type="domain" description="Cysteine-rich CPCC" evidence="1">
    <location>
        <begin position="7"/>
        <end position="60"/>
    </location>
</feature>
<comment type="caution">
    <text evidence="2">The sequence shown here is derived from an EMBL/GenBank/DDBJ whole genome shotgun (WGS) entry which is preliminary data.</text>
</comment>
<dbReference type="EMBL" id="SHDO01000006">
    <property type="protein sequence ID" value="MBX6979759.1"/>
    <property type="molecule type" value="Genomic_DNA"/>
</dbReference>
<evidence type="ECO:0000313" key="3">
    <source>
        <dbReference type="Proteomes" id="UP000824410"/>
    </source>
</evidence>
<dbReference type="InterPro" id="IPR025983">
    <property type="entry name" value="Cys_rich_CPCC"/>
</dbReference>
<sequence>MTIEDLYPCPCCGNKTVSELGNYEICPICGWEDDPVQSEDPEFSGGANIDNLNDAKEKYYNVRIL</sequence>
<protein>
    <recommendedName>
        <fullName evidence="1">Cysteine-rich CPCC domain-containing protein</fullName>
    </recommendedName>
</protein>
<evidence type="ECO:0000313" key="2">
    <source>
        <dbReference type="EMBL" id="MBX6979759.1"/>
    </source>
</evidence>
<dbReference type="Proteomes" id="UP000824410">
    <property type="component" value="Unassembled WGS sequence"/>
</dbReference>
<gene>
    <name evidence="2" type="ORF">EX242_05725</name>
</gene>
<dbReference type="AlphaFoldDB" id="A0AAP2NV01"/>
<name>A0AAP2NV01_PRORE</name>
<dbReference type="Pfam" id="PF14206">
    <property type="entry name" value="Cys_rich_CPCC"/>
    <property type="match status" value="1"/>
</dbReference>
<proteinExistence type="predicted"/>
<organism evidence="2 3">
    <name type="scientific">Providencia rettgeri</name>
    <dbReference type="NCBI Taxonomy" id="587"/>
    <lineage>
        <taxon>Bacteria</taxon>
        <taxon>Pseudomonadati</taxon>
        <taxon>Pseudomonadota</taxon>
        <taxon>Gammaproteobacteria</taxon>
        <taxon>Enterobacterales</taxon>
        <taxon>Morganellaceae</taxon>
        <taxon>Providencia</taxon>
    </lineage>
</organism>
<accession>A0AAP2NV01</accession>
<reference evidence="2" key="1">
    <citation type="submission" date="2019-02" db="EMBL/GenBank/DDBJ databases">
        <title>Genomic characterization of isolates from hospital effluents in KZN, South Africa.</title>
        <authorList>
            <person name="Ntshobeni N."/>
            <person name="Allam M."/>
            <person name="Ismail A."/>
            <person name="Amoako D."/>
            <person name="Essack S."/>
            <person name="Chenia H."/>
        </authorList>
    </citation>
    <scope>NUCLEOTIDE SEQUENCE</scope>
    <source>
        <strain evidence="2">AFE97_S1</strain>
    </source>
</reference>
<evidence type="ECO:0000259" key="1">
    <source>
        <dbReference type="Pfam" id="PF14206"/>
    </source>
</evidence>